<protein>
    <submittedName>
        <fullName evidence="3">Cytochrome P450</fullName>
    </submittedName>
</protein>
<dbReference type="RefSeq" id="WP_073455390.1">
    <property type="nucleotide sequence ID" value="NZ_CALGVN010000018.1"/>
</dbReference>
<dbReference type="InterPro" id="IPR001128">
    <property type="entry name" value="Cyt_P450"/>
</dbReference>
<reference evidence="3 4" key="1">
    <citation type="submission" date="2016-11" db="EMBL/GenBank/DDBJ databases">
        <authorList>
            <person name="Jaros S."/>
            <person name="Januszkiewicz K."/>
            <person name="Wedrychowicz H."/>
        </authorList>
    </citation>
    <scope>NUCLEOTIDE SEQUENCE [LARGE SCALE GENOMIC DNA]</scope>
    <source>
        <strain evidence="3 4">DSM 43832</strain>
    </source>
</reference>
<comment type="similarity">
    <text evidence="1 2">Belongs to the cytochrome P450 family.</text>
</comment>
<dbReference type="Gene3D" id="1.10.630.10">
    <property type="entry name" value="Cytochrome P450"/>
    <property type="match status" value="1"/>
</dbReference>
<proteinExistence type="inferred from homology"/>
<dbReference type="STRING" id="1848.SAMN05443637_102265"/>
<keyword evidence="2" id="KW-0408">Iron</keyword>
<evidence type="ECO:0000313" key="4">
    <source>
        <dbReference type="Proteomes" id="UP000184363"/>
    </source>
</evidence>
<dbReference type="PANTHER" id="PTHR46696:SF1">
    <property type="entry name" value="CYTOCHROME P450 YJIB-RELATED"/>
    <property type="match status" value="1"/>
</dbReference>
<keyword evidence="4" id="KW-1185">Reference proteome</keyword>
<evidence type="ECO:0000256" key="2">
    <source>
        <dbReference type="RuleBase" id="RU000461"/>
    </source>
</evidence>
<dbReference type="PROSITE" id="PS00086">
    <property type="entry name" value="CYTOCHROME_P450"/>
    <property type="match status" value="1"/>
</dbReference>
<dbReference type="EMBL" id="FRAP01000002">
    <property type="protein sequence ID" value="SHK07233.1"/>
    <property type="molecule type" value="Genomic_DNA"/>
</dbReference>
<evidence type="ECO:0000256" key="1">
    <source>
        <dbReference type="ARBA" id="ARBA00010617"/>
    </source>
</evidence>
<dbReference type="GO" id="GO:0016705">
    <property type="term" value="F:oxidoreductase activity, acting on paired donors, with incorporation or reduction of molecular oxygen"/>
    <property type="evidence" value="ECO:0007669"/>
    <property type="project" value="InterPro"/>
</dbReference>
<evidence type="ECO:0000313" key="3">
    <source>
        <dbReference type="EMBL" id="SHK07233.1"/>
    </source>
</evidence>
<dbReference type="InterPro" id="IPR017972">
    <property type="entry name" value="Cyt_P450_CS"/>
</dbReference>
<dbReference type="CDD" id="cd00302">
    <property type="entry name" value="cytochrome_P450"/>
    <property type="match status" value="1"/>
</dbReference>
<dbReference type="GO" id="GO:0020037">
    <property type="term" value="F:heme binding"/>
    <property type="evidence" value="ECO:0007669"/>
    <property type="project" value="InterPro"/>
</dbReference>
<sequence length="405" mass="44411">MTETLDAPPLAGATHITDYDEISEILRSPDFVQGGFAEGTAEMIPGALITLNGRAHVERRRLFARMFTQDRVDHYIEHGILPETRSALAELRAAGTDETDLVPLSWRILHRVPAMVVGIDVDPDAEVRGRFVRYIREIAKAVTVDWQRGDHGALLAAGKAAKTRFAEEFFAPSLAARRDLVERHRRGEIAAEELPIDVVTVLLLHGDVPDEVMLHEAVGFLMASITTTAQAFPHFVVQLEDWLARHPQRRSVVQDIGFLQRAVDESLRLFVAAPARIRTATKDLVLKCSGRRIAQGQKLALWFGPANASPDFGADTEHFDPEREVRARPDWGLAFGAGAHLCIGRPIVTGVRGRGADPAPHGTMASLAKALYAAGLELVADAPATKDAGTFYDEYASLPVRFTDL</sequence>
<dbReference type="InterPro" id="IPR036396">
    <property type="entry name" value="Cyt_P450_sf"/>
</dbReference>
<name>A0A1M6PH33_PSETH</name>
<dbReference type="OrthoDB" id="54272at2"/>
<dbReference type="Proteomes" id="UP000184363">
    <property type="component" value="Unassembled WGS sequence"/>
</dbReference>
<gene>
    <name evidence="3" type="ORF">SAMN05443637_102265</name>
</gene>
<keyword evidence="2" id="KW-0479">Metal-binding</keyword>
<dbReference type="GO" id="GO:0005506">
    <property type="term" value="F:iron ion binding"/>
    <property type="evidence" value="ECO:0007669"/>
    <property type="project" value="InterPro"/>
</dbReference>
<dbReference type="GO" id="GO:0004497">
    <property type="term" value="F:monooxygenase activity"/>
    <property type="evidence" value="ECO:0007669"/>
    <property type="project" value="UniProtKB-KW"/>
</dbReference>
<dbReference type="AlphaFoldDB" id="A0A1M6PH33"/>
<keyword evidence="2" id="KW-0349">Heme</keyword>
<keyword evidence="2" id="KW-0503">Monooxygenase</keyword>
<organism evidence="3 4">
    <name type="scientific">Pseudonocardia thermophila</name>
    <dbReference type="NCBI Taxonomy" id="1848"/>
    <lineage>
        <taxon>Bacteria</taxon>
        <taxon>Bacillati</taxon>
        <taxon>Actinomycetota</taxon>
        <taxon>Actinomycetes</taxon>
        <taxon>Pseudonocardiales</taxon>
        <taxon>Pseudonocardiaceae</taxon>
        <taxon>Pseudonocardia</taxon>
    </lineage>
</organism>
<dbReference type="Pfam" id="PF00067">
    <property type="entry name" value="p450"/>
    <property type="match status" value="1"/>
</dbReference>
<dbReference type="PANTHER" id="PTHR46696">
    <property type="entry name" value="P450, PUTATIVE (EUROFUNG)-RELATED"/>
    <property type="match status" value="1"/>
</dbReference>
<keyword evidence="2" id="KW-0560">Oxidoreductase</keyword>
<dbReference type="SUPFAM" id="SSF48264">
    <property type="entry name" value="Cytochrome P450"/>
    <property type="match status" value="1"/>
</dbReference>
<accession>A0A1M6PH33</accession>